<name>U7UQ59_9FIRM</name>
<evidence type="ECO:0000313" key="1">
    <source>
        <dbReference type="EMBL" id="ERT61039.1"/>
    </source>
</evidence>
<dbReference type="AlphaFoldDB" id="U7UQ59"/>
<keyword evidence="2" id="KW-1185">Reference proteome</keyword>
<dbReference type="EMBL" id="AWXA01000011">
    <property type="protein sequence ID" value="ERT61039.1"/>
    <property type="molecule type" value="Genomic_DNA"/>
</dbReference>
<gene>
    <name evidence="1" type="ORF">HMPREF1250_0630</name>
</gene>
<dbReference type="Proteomes" id="UP000017090">
    <property type="component" value="Unassembled WGS sequence"/>
</dbReference>
<sequence length="66" mass="8108">MCEIIARNNEEVKKYADYAREQRTYAEYKINITNLFRFQIRINKYKINSYCKLKNLVNKKNVIEKK</sequence>
<evidence type="ECO:0000313" key="2">
    <source>
        <dbReference type="Proteomes" id="UP000017090"/>
    </source>
</evidence>
<dbReference type="STRING" id="1111454.HMPREF1250_0630"/>
<protein>
    <submittedName>
        <fullName evidence="1">Uncharacterized protein</fullName>
    </submittedName>
</protein>
<reference evidence="1 2" key="1">
    <citation type="submission" date="2013-09" db="EMBL/GenBank/DDBJ databases">
        <authorList>
            <person name="Durkin A.S."/>
            <person name="Haft D.R."/>
            <person name="McCorrison J."/>
            <person name="Torralba M."/>
            <person name="Gillis M."/>
            <person name="Haft D.H."/>
            <person name="Methe B."/>
            <person name="Sutton G."/>
            <person name="Nelson K.E."/>
        </authorList>
    </citation>
    <scope>NUCLEOTIDE SEQUENCE [LARGE SCALE GENOMIC DNA]</scope>
    <source>
        <strain evidence="1 2">BV3C16-1</strain>
    </source>
</reference>
<organism evidence="1 2">
    <name type="scientific">Megasphaera vaginalis</name>
    <name type="common">ex Srinivasan et al. 2021</name>
    <dbReference type="NCBI Taxonomy" id="1111454"/>
    <lineage>
        <taxon>Bacteria</taxon>
        <taxon>Bacillati</taxon>
        <taxon>Bacillota</taxon>
        <taxon>Negativicutes</taxon>
        <taxon>Veillonellales</taxon>
        <taxon>Veillonellaceae</taxon>
        <taxon>Megasphaera</taxon>
    </lineage>
</organism>
<dbReference type="PATRIC" id="fig|1111454.3.peg.722"/>
<accession>U7UQ59</accession>
<comment type="caution">
    <text evidence="1">The sequence shown here is derived from an EMBL/GenBank/DDBJ whole genome shotgun (WGS) entry which is preliminary data.</text>
</comment>
<proteinExistence type="predicted"/>